<comment type="subcellular location">
    <subcellularLocation>
        <location evidence="2">Cytoplasm</location>
    </subcellularLocation>
    <subcellularLocation>
        <location evidence="1">Nucleus</location>
    </subcellularLocation>
</comment>
<organism evidence="10 11">
    <name type="scientific">Lasiosphaeris hirsuta</name>
    <dbReference type="NCBI Taxonomy" id="260670"/>
    <lineage>
        <taxon>Eukaryota</taxon>
        <taxon>Fungi</taxon>
        <taxon>Dikarya</taxon>
        <taxon>Ascomycota</taxon>
        <taxon>Pezizomycotina</taxon>
        <taxon>Sordariomycetes</taxon>
        <taxon>Sordariomycetidae</taxon>
        <taxon>Sordariales</taxon>
        <taxon>Lasiosphaeriaceae</taxon>
        <taxon>Lasiosphaeris</taxon>
    </lineage>
</organism>
<dbReference type="Pfam" id="PF10602">
    <property type="entry name" value="RPN7"/>
    <property type="match status" value="1"/>
</dbReference>
<keyword evidence="10" id="KW-0647">Proteasome</keyword>
<dbReference type="InterPro" id="IPR000717">
    <property type="entry name" value="PCI_dom"/>
</dbReference>
<evidence type="ECO:0000313" key="10">
    <source>
        <dbReference type="EMBL" id="KAK0711270.1"/>
    </source>
</evidence>
<dbReference type="GO" id="GO:0000502">
    <property type="term" value="C:proteasome complex"/>
    <property type="evidence" value="ECO:0007669"/>
    <property type="project" value="UniProtKB-KW"/>
</dbReference>
<dbReference type="Gene3D" id="1.25.40.570">
    <property type="match status" value="1"/>
</dbReference>
<evidence type="ECO:0000256" key="1">
    <source>
        <dbReference type="ARBA" id="ARBA00004123"/>
    </source>
</evidence>
<dbReference type="Proteomes" id="UP001172102">
    <property type="component" value="Unassembled WGS sequence"/>
</dbReference>
<evidence type="ECO:0000313" key="11">
    <source>
        <dbReference type="Proteomes" id="UP001172102"/>
    </source>
</evidence>
<dbReference type="AlphaFoldDB" id="A0AA40A8H6"/>
<sequence length="457" mass="51489">MADPLLEFFTVMDSQGGVVVKVECIDPPKFDLDLYLQNYRGRTRFDRLYLIGRSSVPLCVDALKAAILEAKRGRDPQRYREVVECLRIAAPHDSEATYDQTWLENTEVSNRNETHRLTLELKGYKNNLIKESVRMGNEDLGKHLESIGDLNGAAEAYSKMRPDVSTPKHIVDVGKHLVCVSLQRREWGMVTAHLNKMGGNQSPEDEKILQPYIKIVQGISYLGQERFLDAALSFLAADAAVPSASYNDVASQNDVAVYGGLLALASMDRKDLQTKVLDNSSFRQFLELEPHIRRAVTQFVNGRYSACIATLESYRPDYLLDIYLQRHIAKIYSEIRSKCIVQYLIPFSCVTLDTMNAAFGSPEKPIEEELVSMIRTGTLQARINTIDKLVTAVSVNPRQKLQTTALETARSYEKQAIDRLRRMALAAADLELKGQRKMTPHGMNVTSDLMYDDSALE</sequence>
<dbReference type="Pfam" id="PF01399">
    <property type="entry name" value="PCI"/>
    <property type="match status" value="1"/>
</dbReference>
<evidence type="ECO:0000256" key="8">
    <source>
        <dbReference type="ARBA" id="ARBA00067814"/>
    </source>
</evidence>
<accession>A0AA40A8H6</accession>
<keyword evidence="11" id="KW-1185">Reference proteome</keyword>
<protein>
    <recommendedName>
        <fullName evidence="8">COP9 signalosome complex subunit 1</fullName>
    </recommendedName>
</protein>
<dbReference type="InterPro" id="IPR019585">
    <property type="entry name" value="Rpn7/CSN1"/>
</dbReference>
<evidence type="ECO:0000256" key="6">
    <source>
        <dbReference type="ARBA" id="ARBA00022790"/>
    </source>
</evidence>
<keyword evidence="5" id="KW-0963">Cytoplasm</keyword>
<evidence type="ECO:0000256" key="2">
    <source>
        <dbReference type="ARBA" id="ARBA00004496"/>
    </source>
</evidence>
<feature type="domain" description="PCI" evidence="9">
    <location>
        <begin position="226"/>
        <end position="397"/>
    </location>
</feature>
<dbReference type="PROSITE" id="PS50250">
    <property type="entry name" value="PCI"/>
    <property type="match status" value="1"/>
</dbReference>
<dbReference type="InterPro" id="IPR036390">
    <property type="entry name" value="WH_DNA-bd_sf"/>
</dbReference>
<gene>
    <name evidence="10" type="ORF">B0H67DRAFT_668531</name>
</gene>
<dbReference type="SMART" id="SM00088">
    <property type="entry name" value="PINT"/>
    <property type="match status" value="1"/>
</dbReference>
<dbReference type="EMBL" id="JAUKUA010000005">
    <property type="protein sequence ID" value="KAK0711270.1"/>
    <property type="molecule type" value="Genomic_DNA"/>
</dbReference>
<dbReference type="PANTHER" id="PTHR14145:SF2">
    <property type="entry name" value="COP9 SIGNALOSOME COMPLEX SUBUNIT 1"/>
    <property type="match status" value="1"/>
</dbReference>
<dbReference type="SUPFAM" id="SSF46785">
    <property type="entry name" value="Winged helix' DNA-binding domain"/>
    <property type="match status" value="1"/>
</dbReference>
<dbReference type="PANTHER" id="PTHR14145">
    <property type="entry name" value="26S PROTESOME SUBUNIT 6"/>
    <property type="match status" value="1"/>
</dbReference>
<dbReference type="FunFam" id="1.25.40.570:FF:000022">
    <property type="entry name" value="COP9 signalosome complex subunit 1"/>
    <property type="match status" value="1"/>
</dbReference>
<comment type="caution">
    <text evidence="10">The sequence shown here is derived from an EMBL/GenBank/DDBJ whole genome shotgun (WGS) entry which is preliminary data.</text>
</comment>
<evidence type="ECO:0000256" key="5">
    <source>
        <dbReference type="ARBA" id="ARBA00022490"/>
    </source>
</evidence>
<evidence type="ECO:0000256" key="7">
    <source>
        <dbReference type="ARBA" id="ARBA00023242"/>
    </source>
</evidence>
<reference evidence="10" key="1">
    <citation type="submission" date="2023-06" db="EMBL/GenBank/DDBJ databases">
        <title>Genome-scale phylogeny and comparative genomics of the fungal order Sordariales.</title>
        <authorList>
            <consortium name="Lawrence Berkeley National Laboratory"/>
            <person name="Hensen N."/>
            <person name="Bonometti L."/>
            <person name="Westerberg I."/>
            <person name="Brannstrom I.O."/>
            <person name="Guillou S."/>
            <person name="Cros-Aarteil S."/>
            <person name="Calhoun S."/>
            <person name="Haridas S."/>
            <person name="Kuo A."/>
            <person name="Mondo S."/>
            <person name="Pangilinan J."/>
            <person name="Riley R."/>
            <person name="Labutti K."/>
            <person name="Andreopoulos B."/>
            <person name="Lipzen A."/>
            <person name="Chen C."/>
            <person name="Yanf M."/>
            <person name="Daum C."/>
            <person name="Ng V."/>
            <person name="Clum A."/>
            <person name="Steindorff A."/>
            <person name="Ohm R."/>
            <person name="Martin F."/>
            <person name="Silar P."/>
            <person name="Natvig D."/>
            <person name="Lalanne C."/>
            <person name="Gautier V."/>
            <person name="Ament-Velasquez S.L."/>
            <person name="Kruys A."/>
            <person name="Hutchinson M.I."/>
            <person name="Powell A.J."/>
            <person name="Barry K."/>
            <person name="Miller A.N."/>
            <person name="Grigoriev I.V."/>
            <person name="Debuchy R."/>
            <person name="Gladieux P."/>
            <person name="Thoren M.H."/>
            <person name="Johannesson H."/>
        </authorList>
    </citation>
    <scope>NUCLEOTIDE SEQUENCE</scope>
    <source>
        <strain evidence="10">SMH4607-1</strain>
    </source>
</reference>
<dbReference type="InterPro" id="IPR045135">
    <property type="entry name" value="Rpn7_N"/>
</dbReference>
<comment type="similarity">
    <text evidence="3">Belongs to the CSN1 family.</text>
</comment>
<proteinExistence type="inferred from homology"/>
<dbReference type="GO" id="GO:0008180">
    <property type="term" value="C:COP9 signalosome"/>
    <property type="evidence" value="ECO:0007669"/>
    <property type="project" value="UniProtKB-KW"/>
</dbReference>
<evidence type="ECO:0000259" key="9">
    <source>
        <dbReference type="PROSITE" id="PS50250"/>
    </source>
</evidence>
<dbReference type="GO" id="GO:0005737">
    <property type="term" value="C:cytoplasm"/>
    <property type="evidence" value="ECO:0007669"/>
    <property type="project" value="UniProtKB-SubCell"/>
</dbReference>
<keyword evidence="7" id="KW-0539">Nucleus</keyword>
<comment type="subunit">
    <text evidence="4">Component of the COP9 signalosome (CSN) complex.</text>
</comment>
<evidence type="ECO:0000256" key="3">
    <source>
        <dbReference type="ARBA" id="ARBA00008793"/>
    </source>
</evidence>
<keyword evidence="6" id="KW-0736">Signalosome</keyword>
<name>A0AA40A8H6_9PEZI</name>
<evidence type="ECO:0000256" key="4">
    <source>
        <dbReference type="ARBA" id="ARBA00011098"/>
    </source>
</evidence>